<dbReference type="EMBL" id="JAQMWT010000036">
    <property type="protein sequence ID" value="KAJ8613109.1"/>
    <property type="molecule type" value="Genomic_DNA"/>
</dbReference>
<evidence type="ECO:0000256" key="8">
    <source>
        <dbReference type="ARBA" id="ARBA00023136"/>
    </source>
</evidence>
<comment type="subcellular location">
    <subcellularLocation>
        <location evidence="1">Endoplasmic reticulum membrane</location>
        <topology evidence="1">Multi-pass membrane protein</topology>
    </subcellularLocation>
</comment>
<dbReference type="GO" id="GO:0071586">
    <property type="term" value="P:CAAX-box protein processing"/>
    <property type="evidence" value="ECO:0007669"/>
    <property type="project" value="InterPro"/>
</dbReference>
<dbReference type="InterPro" id="IPR003675">
    <property type="entry name" value="Rce1/LyrA-like_dom"/>
</dbReference>
<dbReference type="AlphaFoldDB" id="A0AAD7UMS4"/>
<dbReference type="GO" id="GO:0005789">
    <property type="term" value="C:endoplasmic reticulum membrane"/>
    <property type="evidence" value="ECO:0007669"/>
    <property type="project" value="UniProtKB-SubCell"/>
</dbReference>
<evidence type="ECO:0000313" key="14">
    <source>
        <dbReference type="Proteomes" id="UP001230188"/>
    </source>
</evidence>
<keyword evidence="4 11" id="KW-0812">Transmembrane</keyword>
<proteinExistence type="inferred from homology"/>
<dbReference type="GO" id="GO:0004222">
    <property type="term" value="F:metalloendopeptidase activity"/>
    <property type="evidence" value="ECO:0007669"/>
    <property type="project" value="InterPro"/>
</dbReference>
<evidence type="ECO:0000256" key="11">
    <source>
        <dbReference type="SAM" id="Phobius"/>
    </source>
</evidence>
<comment type="catalytic activity">
    <reaction evidence="9">
        <text>Hydrolyzes the peptide bond -P2-(S-farnesyl or geranylgeranyl)C-P1'-P2'-P3'-COOH where P1' and P2' are amino acids with aliphatic sidechains and P3' is any C-terminal residue.</text>
        <dbReference type="EC" id="3.4.26.1"/>
    </reaction>
</comment>
<reference evidence="13" key="1">
    <citation type="submission" date="2023-01" db="EMBL/GenBank/DDBJ databases">
        <title>Metagenome sequencing of chrysophaentin producing Chrysophaeum taylorii.</title>
        <authorList>
            <person name="Davison J."/>
            <person name="Bewley C."/>
        </authorList>
    </citation>
    <scope>NUCLEOTIDE SEQUENCE</scope>
    <source>
        <strain evidence="13">NIES-1699</strain>
    </source>
</reference>
<keyword evidence="8 11" id="KW-0472">Membrane</keyword>
<protein>
    <recommendedName>
        <fullName evidence="10">intramembrane prenyl-peptidase Rce1</fullName>
        <ecNumber evidence="10">3.4.26.1</ecNumber>
    </recommendedName>
</protein>
<evidence type="ECO:0000256" key="3">
    <source>
        <dbReference type="ARBA" id="ARBA00022670"/>
    </source>
</evidence>
<feature type="transmembrane region" description="Helical" evidence="11">
    <location>
        <begin position="106"/>
        <end position="128"/>
    </location>
</feature>
<dbReference type="Proteomes" id="UP001230188">
    <property type="component" value="Unassembled WGS sequence"/>
</dbReference>
<feature type="transmembrane region" description="Helical" evidence="11">
    <location>
        <begin position="45"/>
        <end position="65"/>
    </location>
</feature>
<evidence type="ECO:0000256" key="7">
    <source>
        <dbReference type="ARBA" id="ARBA00022989"/>
    </source>
</evidence>
<evidence type="ECO:0000256" key="10">
    <source>
        <dbReference type="ARBA" id="ARBA00049729"/>
    </source>
</evidence>
<accession>A0AAD7UMS4</accession>
<dbReference type="EC" id="3.4.26.1" evidence="10"/>
<feature type="domain" description="CAAX prenyl protease 2/Lysostaphin resistance protein A-like" evidence="12">
    <location>
        <begin position="140"/>
        <end position="247"/>
    </location>
</feature>
<feature type="transmembrane region" description="Helical" evidence="11">
    <location>
        <begin position="174"/>
        <end position="193"/>
    </location>
</feature>
<name>A0AAD7UMS4_9STRA</name>
<evidence type="ECO:0000256" key="1">
    <source>
        <dbReference type="ARBA" id="ARBA00004477"/>
    </source>
</evidence>
<evidence type="ECO:0000256" key="4">
    <source>
        <dbReference type="ARBA" id="ARBA00022692"/>
    </source>
</evidence>
<keyword evidence="7 11" id="KW-1133">Transmembrane helix</keyword>
<dbReference type="Pfam" id="PF02517">
    <property type="entry name" value="Rce1-like"/>
    <property type="match status" value="1"/>
</dbReference>
<gene>
    <name evidence="13" type="ORF">CTAYLR_004785</name>
</gene>
<evidence type="ECO:0000256" key="5">
    <source>
        <dbReference type="ARBA" id="ARBA00022801"/>
    </source>
</evidence>
<organism evidence="13 14">
    <name type="scientific">Chrysophaeum taylorii</name>
    <dbReference type="NCBI Taxonomy" id="2483200"/>
    <lineage>
        <taxon>Eukaryota</taxon>
        <taxon>Sar</taxon>
        <taxon>Stramenopiles</taxon>
        <taxon>Ochrophyta</taxon>
        <taxon>Pelagophyceae</taxon>
        <taxon>Pelagomonadales</taxon>
        <taxon>Pelagomonadaceae</taxon>
        <taxon>Chrysophaeum</taxon>
    </lineage>
</organism>
<feature type="transmembrane region" description="Helical" evidence="11">
    <location>
        <begin position="286"/>
        <end position="309"/>
    </location>
</feature>
<keyword evidence="14" id="KW-1185">Reference proteome</keyword>
<keyword evidence="5" id="KW-0378">Hydrolase</keyword>
<sequence length="346" mass="37151">MSSCCLSERQAIAWSLAMSSSFVGSLYLVPLRWRRLHRDEPAHVRARFVAVAAATSASLWAFAVVTRSGECFGGLARALGASDSSQCCVKSQQVAAGPFEVAKATIASLALTASLYLGQIAASATVALRFGIGPRRVRWPSTVAVRNLLVGPVSEEIVFRACMVPLLLEAGFSLPRAVFVSPLFFGVAHLHHLKRHIVEDRMSVAVALAHTALQFAYTTLFGIFTAFLFVRTAHLAAAVASHVFCNYAGLPDLGFLWPPAKRDLRWLSARDRAAAVFLHSHKPALLAAYGFGILLFALSLFPLTGPTLFASPFWPPPRSSSGDSSACKKTPLRPVAPGSLLFMPSS</sequence>
<evidence type="ECO:0000256" key="9">
    <source>
        <dbReference type="ARBA" id="ARBA00047280"/>
    </source>
</evidence>
<evidence type="ECO:0000256" key="2">
    <source>
        <dbReference type="ARBA" id="ARBA00006897"/>
    </source>
</evidence>
<evidence type="ECO:0000313" key="13">
    <source>
        <dbReference type="EMBL" id="KAJ8613109.1"/>
    </source>
</evidence>
<dbReference type="PANTHER" id="PTHR13046">
    <property type="entry name" value="PROTEASE U48 CAAX PRENYL PROTEASE RCE1"/>
    <property type="match status" value="1"/>
</dbReference>
<dbReference type="InterPro" id="IPR039731">
    <property type="entry name" value="Rce1"/>
</dbReference>
<evidence type="ECO:0000256" key="6">
    <source>
        <dbReference type="ARBA" id="ARBA00022824"/>
    </source>
</evidence>
<comment type="similarity">
    <text evidence="2">Belongs to the peptidase U48 family.</text>
</comment>
<evidence type="ECO:0000259" key="12">
    <source>
        <dbReference type="Pfam" id="PF02517"/>
    </source>
</evidence>
<keyword evidence="3" id="KW-0645">Protease</keyword>
<feature type="transmembrane region" description="Helical" evidence="11">
    <location>
        <begin position="12"/>
        <end position="33"/>
    </location>
</feature>
<keyword evidence="6" id="KW-0256">Endoplasmic reticulum</keyword>
<comment type="caution">
    <text evidence="13">The sequence shown here is derived from an EMBL/GenBank/DDBJ whole genome shotgun (WGS) entry which is preliminary data.</text>
</comment>
<dbReference type="PANTHER" id="PTHR13046:SF0">
    <property type="entry name" value="CAAX PRENYL PROTEASE 2"/>
    <property type="match status" value="1"/>
</dbReference>
<feature type="transmembrane region" description="Helical" evidence="11">
    <location>
        <begin position="205"/>
        <end position="229"/>
    </location>
</feature>